<organism evidence="1 2">
    <name type="scientific">Linnemannia exigua</name>
    <dbReference type="NCBI Taxonomy" id="604196"/>
    <lineage>
        <taxon>Eukaryota</taxon>
        <taxon>Fungi</taxon>
        <taxon>Fungi incertae sedis</taxon>
        <taxon>Mucoromycota</taxon>
        <taxon>Mortierellomycotina</taxon>
        <taxon>Mortierellomycetes</taxon>
        <taxon>Mortierellales</taxon>
        <taxon>Mortierellaceae</taxon>
        <taxon>Linnemannia</taxon>
    </lineage>
</organism>
<evidence type="ECO:0000313" key="2">
    <source>
        <dbReference type="Proteomes" id="UP001194580"/>
    </source>
</evidence>
<dbReference type="EMBL" id="JAAAIL010000852">
    <property type="protein sequence ID" value="KAG0272825.1"/>
    <property type="molecule type" value="Genomic_DNA"/>
</dbReference>
<proteinExistence type="predicted"/>
<feature type="non-terminal residue" evidence="1">
    <location>
        <position position="1"/>
    </location>
</feature>
<reference evidence="1" key="1">
    <citation type="journal article" date="2020" name="Fungal Divers.">
        <title>Resolving the Mortierellaceae phylogeny through synthesis of multi-gene phylogenetics and phylogenomics.</title>
        <authorList>
            <person name="Vandepol N."/>
            <person name="Liber J."/>
            <person name="Desiro A."/>
            <person name="Na H."/>
            <person name="Kennedy M."/>
            <person name="Barry K."/>
            <person name="Grigoriev I.V."/>
            <person name="Miller A.N."/>
            <person name="O'Donnell K."/>
            <person name="Stajich J.E."/>
            <person name="Bonito G."/>
        </authorList>
    </citation>
    <scope>NUCLEOTIDE SEQUENCE</scope>
    <source>
        <strain evidence="1">NRRL 28262</strain>
    </source>
</reference>
<accession>A0AAD4H6H0</accession>
<gene>
    <name evidence="1" type="ORF">BGZ95_011394</name>
</gene>
<evidence type="ECO:0000313" key="1">
    <source>
        <dbReference type="EMBL" id="KAG0272825.1"/>
    </source>
</evidence>
<keyword evidence="2" id="KW-1185">Reference proteome</keyword>
<sequence>SRYKAKVKAATSWQSQFWNIDASCIPNYPHSPVYLVLFVIRGVGLNNNRIK</sequence>
<dbReference type="Proteomes" id="UP001194580">
    <property type="component" value="Unassembled WGS sequence"/>
</dbReference>
<name>A0AAD4H6H0_9FUNG</name>
<comment type="caution">
    <text evidence="1">The sequence shown here is derived from an EMBL/GenBank/DDBJ whole genome shotgun (WGS) entry which is preliminary data.</text>
</comment>
<dbReference type="AlphaFoldDB" id="A0AAD4H6H0"/>
<protein>
    <submittedName>
        <fullName evidence="1">Uncharacterized protein</fullName>
    </submittedName>
</protein>